<organism evidence="1">
    <name type="scientific">Rhizophora mucronata</name>
    <name type="common">Asiatic mangrove</name>
    <dbReference type="NCBI Taxonomy" id="61149"/>
    <lineage>
        <taxon>Eukaryota</taxon>
        <taxon>Viridiplantae</taxon>
        <taxon>Streptophyta</taxon>
        <taxon>Embryophyta</taxon>
        <taxon>Tracheophyta</taxon>
        <taxon>Spermatophyta</taxon>
        <taxon>Magnoliopsida</taxon>
        <taxon>eudicotyledons</taxon>
        <taxon>Gunneridae</taxon>
        <taxon>Pentapetalae</taxon>
        <taxon>rosids</taxon>
        <taxon>fabids</taxon>
        <taxon>Malpighiales</taxon>
        <taxon>Rhizophoraceae</taxon>
        <taxon>Rhizophora</taxon>
    </lineage>
</organism>
<dbReference type="EMBL" id="GGEC01060022">
    <property type="protein sequence ID" value="MBX40506.1"/>
    <property type="molecule type" value="Transcribed_RNA"/>
</dbReference>
<name>A0A2P2NDF1_RHIMU</name>
<accession>A0A2P2NDF1</accession>
<protein>
    <submittedName>
        <fullName evidence="1">Uncharacterized protein</fullName>
    </submittedName>
</protein>
<proteinExistence type="predicted"/>
<sequence>MAANSYLLVPDKFTPPIADDESVDEKKKFDIFPIVRARKAISAEDSNMPIFLFNLNFLR</sequence>
<dbReference type="AlphaFoldDB" id="A0A2P2NDF1"/>
<evidence type="ECO:0000313" key="1">
    <source>
        <dbReference type="EMBL" id="MBX40506.1"/>
    </source>
</evidence>
<reference evidence="1" key="1">
    <citation type="submission" date="2018-02" db="EMBL/GenBank/DDBJ databases">
        <title>Rhizophora mucronata_Transcriptome.</title>
        <authorList>
            <person name="Meera S.P."/>
            <person name="Sreeshan A."/>
            <person name="Augustine A."/>
        </authorList>
    </citation>
    <scope>NUCLEOTIDE SEQUENCE</scope>
    <source>
        <tissue evidence="1">Leaf</tissue>
    </source>
</reference>